<gene>
    <name evidence="1" type="ORF">SAMN04488027_11514</name>
</gene>
<dbReference type="RefSeq" id="WP_093369623.1">
    <property type="nucleotide sequence ID" value="NZ_FNCW01000015.1"/>
</dbReference>
<reference evidence="1 2" key="1">
    <citation type="submission" date="2016-10" db="EMBL/GenBank/DDBJ databases">
        <authorList>
            <person name="de Groot N.N."/>
        </authorList>
    </citation>
    <scope>NUCLEOTIDE SEQUENCE [LARGE SCALE GENOMIC DNA]</scope>
    <source>
        <strain evidence="1 2">DSM 19803</strain>
    </source>
</reference>
<keyword evidence="1" id="KW-0808">Transferase</keyword>
<dbReference type="PANTHER" id="PTHR31270:SF1">
    <property type="entry name" value="GLUTAMINYL-PEPTIDE CYCLOTRANSFERASE"/>
    <property type="match status" value="1"/>
</dbReference>
<dbReference type="AlphaFoldDB" id="A0A1G7YXL2"/>
<dbReference type="Proteomes" id="UP000199296">
    <property type="component" value="Unassembled WGS sequence"/>
</dbReference>
<proteinExistence type="predicted"/>
<dbReference type="STRING" id="470826.SAMN04488027_11514"/>
<dbReference type="Pfam" id="PF05096">
    <property type="entry name" value="Glu_cyclase_2"/>
    <property type="match status" value="1"/>
</dbReference>
<dbReference type="InterPro" id="IPR007788">
    <property type="entry name" value="QCT"/>
</dbReference>
<keyword evidence="2" id="KW-1185">Reference proteome</keyword>
<organism evidence="1 2">
    <name type="scientific">Psychroflexus sediminis</name>
    <dbReference type="NCBI Taxonomy" id="470826"/>
    <lineage>
        <taxon>Bacteria</taxon>
        <taxon>Pseudomonadati</taxon>
        <taxon>Bacteroidota</taxon>
        <taxon>Flavobacteriia</taxon>
        <taxon>Flavobacteriales</taxon>
        <taxon>Flavobacteriaceae</taxon>
        <taxon>Psychroflexus</taxon>
    </lineage>
</organism>
<name>A0A1G7YXL2_9FLAO</name>
<dbReference type="InterPro" id="IPR015943">
    <property type="entry name" value="WD40/YVTN_repeat-like_dom_sf"/>
</dbReference>
<protein>
    <submittedName>
        <fullName evidence="1">Glutamine cyclotransferase</fullName>
    </submittedName>
</protein>
<accession>A0A1G7YXL2</accession>
<dbReference type="GO" id="GO:0016603">
    <property type="term" value="F:glutaminyl-peptide cyclotransferase activity"/>
    <property type="evidence" value="ECO:0007669"/>
    <property type="project" value="InterPro"/>
</dbReference>
<evidence type="ECO:0000313" key="1">
    <source>
        <dbReference type="EMBL" id="SDH01006.1"/>
    </source>
</evidence>
<dbReference type="OrthoDB" id="9783700at2"/>
<dbReference type="SUPFAM" id="SSF50969">
    <property type="entry name" value="YVTN repeat-like/Quinoprotein amine dehydrogenase"/>
    <property type="match status" value="1"/>
</dbReference>
<dbReference type="PANTHER" id="PTHR31270">
    <property type="entry name" value="GLUTAMINYL-PEPTIDE CYCLOTRANSFERASE"/>
    <property type="match status" value="1"/>
</dbReference>
<evidence type="ECO:0000313" key="2">
    <source>
        <dbReference type="Proteomes" id="UP000199296"/>
    </source>
</evidence>
<dbReference type="EMBL" id="FNCW01000015">
    <property type="protein sequence ID" value="SDH01006.1"/>
    <property type="molecule type" value="Genomic_DNA"/>
</dbReference>
<sequence length="348" mass="39975">MRIFKSLAIIFLTLVLFSCDEDLSKDFKIVFKNDSKTVKTTEVLRGSIKALKDHVVNSVEIKFQNKTIEDVQLSEDFSIGLSQLKLGDHEFQVILDIQGEKVKLSETIKILNTERPKLYTYEIINTYPHDMQAYTQGLEFHGDTLYESTGQRGESSLRKVDYTTGEVLKKVELDPFYFGEGLTILHGKIYQLTWQSQEGLIYDLESMNLLSKFAYHESKEGWGLCNDGRQLYKSDGTDKIWILNAESLEEESYIQPTTNKAVLNQMNELEWVEGKIYANTYQKDGVVIINPQNGAVEGVVDFRGLRDKVKQHSTLDVLNGIAYHKDSQRLFVTGKNWNKLFEVKLIEK</sequence>
<dbReference type="PROSITE" id="PS51257">
    <property type="entry name" value="PROKAR_LIPOPROTEIN"/>
    <property type="match status" value="1"/>
</dbReference>
<dbReference type="Gene3D" id="2.130.10.10">
    <property type="entry name" value="YVTN repeat-like/Quinoprotein amine dehydrogenase"/>
    <property type="match status" value="1"/>
</dbReference>
<dbReference type="InterPro" id="IPR011044">
    <property type="entry name" value="Quino_amine_DH_bsu"/>
</dbReference>